<dbReference type="GO" id="GO:0015074">
    <property type="term" value="P:DNA integration"/>
    <property type="evidence" value="ECO:0007669"/>
    <property type="project" value="InterPro"/>
</dbReference>
<keyword evidence="1" id="KW-0233">DNA recombination</keyword>
<dbReference type="InterPro" id="IPR011010">
    <property type="entry name" value="DNA_brk_join_enz"/>
</dbReference>
<organism evidence="3 4">
    <name type="scientific">Solemya velesiana gill symbiont</name>
    <dbReference type="NCBI Taxonomy" id="1918948"/>
    <lineage>
        <taxon>Bacteria</taxon>
        <taxon>Pseudomonadati</taxon>
        <taxon>Pseudomonadota</taxon>
        <taxon>Gammaproteobacteria</taxon>
        <taxon>sulfur-oxidizing symbionts</taxon>
    </lineage>
</organism>
<accession>A0A1T2KP13</accession>
<dbReference type="SUPFAM" id="SSF56349">
    <property type="entry name" value="DNA breaking-rejoining enzymes"/>
    <property type="match status" value="1"/>
</dbReference>
<keyword evidence="4" id="KW-1185">Reference proteome</keyword>
<reference evidence="3 4" key="1">
    <citation type="submission" date="2016-11" db="EMBL/GenBank/DDBJ databases">
        <title>Mixed transmission modes and dynamic genome evolution in an obligate animal-bacterial symbiosis.</title>
        <authorList>
            <person name="Russell S.L."/>
            <person name="Corbett-Detig R.B."/>
            <person name="Cavanaugh C.M."/>
        </authorList>
    </citation>
    <scope>NUCLEOTIDE SEQUENCE [LARGE SCALE GENOMIC DNA]</scope>
    <source>
        <strain evidence="3">Se-Cadez</strain>
    </source>
</reference>
<dbReference type="Proteomes" id="UP000190896">
    <property type="component" value="Unassembled WGS sequence"/>
</dbReference>
<dbReference type="InterPro" id="IPR013762">
    <property type="entry name" value="Integrase-like_cat_sf"/>
</dbReference>
<gene>
    <name evidence="3" type="ORF">BOW51_12025</name>
</gene>
<protein>
    <recommendedName>
        <fullName evidence="2">Tyr recombinase domain-containing protein</fullName>
    </recommendedName>
</protein>
<proteinExistence type="predicted"/>
<evidence type="ECO:0000313" key="4">
    <source>
        <dbReference type="Proteomes" id="UP000190896"/>
    </source>
</evidence>
<dbReference type="Pfam" id="PF00589">
    <property type="entry name" value="Phage_integrase"/>
    <property type="match status" value="1"/>
</dbReference>
<comment type="caution">
    <text evidence="3">The sequence shown here is derived from an EMBL/GenBank/DDBJ whole genome shotgun (WGS) entry which is preliminary data.</text>
</comment>
<dbReference type="AlphaFoldDB" id="A0A1T2KP13"/>
<dbReference type="InterPro" id="IPR002104">
    <property type="entry name" value="Integrase_catalytic"/>
</dbReference>
<dbReference type="GO" id="GO:0006310">
    <property type="term" value="P:DNA recombination"/>
    <property type="evidence" value="ECO:0007669"/>
    <property type="project" value="UniProtKB-KW"/>
</dbReference>
<dbReference type="Gene3D" id="1.10.443.10">
    <property type="entry name" value="Intergrase catalytic core"/>
    <property type="match status" value="1"/>
</dbReference>
<name>A0A1T2KP13_9GAMM</name>
<evidence type="ECO:0000313" key="3">
    <source>
        <dbReference type="EMBL" id="OOZ34619.1"/>
    </source>
</evidence>
<evidence type="ECO:0000259" key="2">
    <source>
        <dbReference type="Pfam" id="PF00589"/>
    </source>
</evidence>
<evidence type="ECO:0000256" key="1">
    <source>
        <dbReference type="ARBA" id="ARBA00023172"/>
    </source>
</evidence>
<sequence length="110" mass="12548">MFNATLFHDGYYVEEIGIDQVSNFFKKLSKELTAKHEEHDVRQIRISSHRLRHSMATILAPQGDIRALQDSLGHTDVRMTLEYVESNIEAQKTLLANLPQIRPSSGKNSL</sequence>
<dbReference type="EMBL" id="MPRJ01000107">
    <property type="protein sequence ID" value="OOZ34619.1"/>
    <property type="molecule type" value="Genomic_DNA"/>
</dbReference>
<dbReference type="GO" id="GO:0003677">
    <property type="term" value="F:DNA binding"/>
    <property type="evidence" value="ECO:0007669"/>
    <property type="project" value="InterPro"/>
</dbReference>
<feature type="domain" description="Tyr recombinase" evidence="2">
    <location>
        <begin position="21"/>
        <end position="87"/>
    </location>
</feature>
<dbReference type="CDD" id="cd00397">
    <property type="entry name" value="DNA_BRE_C"/>
    <property type="match status" value="1"/>
</dbReference>